<sequence length="204" mass="22271">MLQIAIPAKQIIIMNNHGEDSITPALHSAYLGLPGFSLSRWPQSVDSSGLPLSSCIGTWTPEHTITSNKIILSDDDRTLEAFGFSEDKLLILMINQGYHSLRILFWVMLTALTLQARVSPVTAGPSNHPAALVLNSIQSSTPSSAVLHCPQATQKAQIVRVDSEGNNKLLATLDWSEVDDFEKLKAMGFPQQATVEAYLLCDEN</sequence>
<dbReference type="Gene3D" id="1.10.8.10">
    <property type="entry name" value="DNA helicase RuvA subunit, C-terminal domain"/>
    <property type="match status" value="1"/>
</dbReference>
<dbReference type="OrthoDB" id="3118741at2759"/>
<dbReference type="EMBL" id="ML179552">
    <property type="protein sequence ID" value="THU85343.1"/>
    <property type="molecule type" value="Genomic_DNA"/>
</dbReference>
<keyword evidence="2" id="KW-1185">Reference proteome</keyword>
<evidence type="ECO:0000313" key="2">
    <source>
        <dbReference type="Proteomes" id="UP000297245"/>
    </source>
</evidence>
<reference evidence="1 2" key="1">
    <citation type="journal article" date="2019" name="Nat. Ecol. Evol.">
        <title>Megaphylogeny resolves global patterns of mushroom evolution.</title>
        <authorList>
            <person name="Varga T."/>
            <person name="Krizsan K."/>
            <person name="Foldi C."/>
            <person name="Dima B."/>
            <person name="Sanchez-Garcia M."/>
            <person name="Sanchez-Ramirez S."/>
            <person name="Szollosi G.J."/>
            <person name="Szarkandi J.G."/>
            <person name="Papp V."/>
            <person name="Albert L."/>
            <person name="Andreopoulos W."/>
            <person name="Angelini C."/>
            <person name="Antonin V."/>
            <person name="Barry K.W."/>
            <person name="Bougher N.L."/>
            <person name="Buchanan P."/>
            <person name="Buyck B."/>
            <person name="Bense V."/>
            <person name="Catcheside P."/>
            <person name="Chovatia M."/>
            <person name="Cooper J."/>
            <person name="Damon W."/>
            <person name="Desjardin D."/>
            <person name="Finy P."/>
            <person name="Geml J."/>
            <person name="Haridas S."/>
            <person name="Hughes K."/>
            <person name="Justo A."/>
            <person name="Karasinski D."/>
            <person name="Kautmanova I."/>
            <person name="Kiss B."/>
            <person name="Kocsube S."/>
            <person name="Kotiranta H."/>
            <person name="LaButti K.M."/>
            <person name="Lechner B.E."/>
            <person name="Liimatainen K."/>
            <person name="Lipzen A."/>
            <person name="Lukacs Z."/>
            <person name="Mihaltcheva S."/>
            <person name="Morgado L.N."/>
            <person name="Niskanen T."/>
            <person name="Noordeloos M.E."/>
            <person name="Ohm R.A."/>
            <person name="Ortiz-Santana B."/>
            <person name="Ovrebo C."/>
            <person name="Racz N."/>
            <person name="Riley R."/>
            <person name="Savchenko A."/>
            <person name="Shiryaev A."/>
            <person name="Soop K."/>
            <person name="Spirin V."/>
            <person name="Szebenyi C."/>
            <person name="Tomsovsky M."/>
            <person name="Tulloss R.E."/>
            <person name="Uehling J."/>
            <person name="Grigoriev I.V."/>
            <person name="Vagvolgyi C."/>
            <person name="Papp T."/>
            <person name="Martin F.M."/>
            <person name="Miettinen O."/>
            <person name="Hibbett D.S."/>
            <person name="Nagy L.G."/>
        </authorList>
    </citation>
    <scope>NUCLEOTIDE SEQUENCE [LARGE SCALE GENOMIC DNA]</scope>
    <source>
        <strain evidence="1 2">CBS 962.96</strain>
    </source>
</reference>
<gene>
    <name evidence="1" type="ORF">K435DRAFT_805979</name>
</gene>
<organism evidence="1 2">
    <name type="scientific">Dendrothele bispora (strain CBS 962.96)</name>
    <dbReference type="NCBI Taxonomy" id="1314807"/>
    <lineage>
        <taxon>Eukaryota</taxon>
        <taxon>Fungi</taxon>
        <taxon>Dikarya</taxon>
        <taxon>Basidiomycota</taxon>
        <taxon>Agaricomycotina</taxon>
        <taxon>Agaricomycetes</taxon>
        <taxon>Agaricomycetidae</taxon>
        <taxon>Agaricales</taxon>
        <taxon>Agaricales incertae sedis</taxon>
        <taxon>Dendrothele</taxon>
    </lineage>
</organism>
<evidence type="ECO:0000313" key="1">
    <source>
        <dbReference type="EMBL" id="THU85343.1"/>
    </source>
</evidence>
<dbReference type="Proteomes" id="UP000297245">
    <property type="component" value="Unassembled WGS sequence"/>
</dbReference>
<proteinExistence type="predicted"/>
<evidence type="ECO:0008006" key="3">
    <source>
        <dbReference type="Google" id="ProtNLM"/>
    </source>
</evidence>
<dbReference type="AlphaFoldDB" id="A0A4S8LA03"/>
<name>A0A4S8LA03_DENBC</name>
<protein>
    <recommendedName>
        <fullName evidence="3">UBA domain-containing protein</fullName>
    </recommendedName>
</protein>
<accession>A0A4S8LA03</accession>